<dbReference type="InterPro" id="IPR000085">
    <property type="entry name" value="RuvA"/>
</dbReference>
<keyword evidence="2 6" id="KW-0227">DNA damage</keyword>
<evidence type="ECO:0000313" key="9">
    <source>
        <dbReference type="Proteomes" id="UP000179024"/>
    </source>
</evidence>
<proteinExistence type="inferred from homology"/>
<dbReference type="GO" id="GO:0005737">
    <property type="term" value="C:cytoplasm"/>
    <property type="evidence" value="ECO:0007669"/>
    <property type="project" value="UniProtKB-SubCell"/>
</dbReference>
<dbReference type="AlphaFoldDB" id="A0A1F7I6A7"/>
<dbReference type="EMBL" id="MGAE01000038">
    <property type="protein sequence ID" value="OGK38893.1"/>
    <property type="molecule type" value="Genomic_DNA"/>
</dbReference>
<dbReference type="InterPro" id="IPR010994">
    <property type="entry name" value="RuvA_2-like"/>
</dbReference>
<keyword evidence="8" id="KW-0347">Helicase</keyword>
<keyword evidence="5 6" id="KW-0234">DNA repair</keyword>
<keyword evidence="1 6" id="KW-0963">Cytoplasm</keyword>
<organism evidence="8 9">
    <name type="scientific">Candidatus Roizmanbacteria bacterium RIFCSPHIGHO2_12_FULL_44_10</name>
    <dbReference type="NCBI Taxonomy" id="1802054"/>
    <lineage>
        <taxon>Bacteria</taxon>
        <taxon>Candidatus Roizmaniibacteriota</taxon>
    </lineage>
</organism>
<dbReference type="GO" id="GO:0009379">
    <property type="term" value="C:Holliday junction helicase complex"/>
    <property type="evidence" value="ECO:0007669"/>
    <property type="project" value="InterPro"/>
</dbReference>
<dbReference type="NCBIfam" id="TIGR00084">
    <property type="entry name" value="ruvA"/>
    <property type="match status" value="1"/>
</dbReference>
<evidence type="ECO:0000256" key="3">
    <source>
        <dbReference type="ARBA" id="ARBA00023125"/>
    </source>
</evidence>
<dbReference type="GO" id="GO:0048476">
    <property type="term" value="C:Holliday junction resolvase complex"/>
    <property type="evidence" value="ECO:0007669"/>
    <property type="project" value="UniProtKB-UniRule"/>
</dbReference>
<dbReference type="GO" id="GO:0009378">
    <property type="term" value="F:four-way junction helicase activity"/>
    <property type="evidence" value="ECO:0007669"/>
    <property type="project" value="InterPro"/>
</dbReference>
<evidence type="ECO:0000256" key="1">
    <source>
        <dbReference type="ARBA" id="ARBA00022490"/>
    </source>
</evidence>
<reference evidence="8 9" key="1">
    <citation type="journal article" date="2016" name="Nat. Commun.">
        <title>Thousands of microbial genomes shed light on interconnected biogeochemical processes in an aquifer system.</title>
        <authorList>
            <person name="Anantharaman K."/>
            <person name="Brown C.T."/>
            <person name="Hug L.A."/>
            <person name="Sharon I."/>
            <person name="Castelle C.J."/>
            <person name="Probst A.J."/>
            <person name="Thomas B.C."/>
            <person name="Singh A."/>
            <person name="Wilkins M.J."/>
            <person name="Karaoz U."/>
            <person name="Brodie E.L."/>
            <person name="Williams K.H."/>
            <person name="Hubbard S.S."/>
            <person name="Banfield J.F."/>
        </authorList>
    </citation>
    <scope>NUCLEOTIDE SEQUENCE [LARGE SCALE GENOMIC DNA]</scope>
</reference>
<accession>A0A1F7I6A7</accession>
<comment type="caution">
    <text evidence="6">Lacks conserved residue(s) required for the propagation of feature annotation.</text>
</comment>
<comment type="similarity">
    <text evidence="6">Belongs to the RuvA family.</text>
</comment>
<keyword evidence="3 6" id="KW-0238">DNA-binding</keyword>
<keyword evidence="8" id="KW-0547">Nucleotide-binding</keyword>
<dbReference type="InterPro" id="IPR013849">
    <property type="entry name" value="DNA_helicase_Holl-junc_RuvA_I"/>
</dbReference>
<dbReference type="CDD" id="cd14332">
    <property type="entry name" value="UBA_RuvA_C"/>
    <property type="match status" value="1"/>
</dbReference>
<dbReference type="Gene3D" id="2.40.50.140">
    <property type="entry name" value="Nucleic acid-binding proteins"/>
    <property type="match status" value="1"/>
</dbReference>
<dbReference type="SUPFAM" id="SSF46929">
    <property type="entry name" value="DNA helicase RuvA subunit, C-terminal domain"/>
    <property type="match status" value="1"/>
</dbReference>
<feature type="domain" description="Helix-hairpin-helix DNA-binding motif class 1" evidence="7">
    <location>
        <begin position="108"/>
        <end position="127"/>
    </location>
</feature>
<dbReference type="Pfam" id="PF07499">
    <property type="entry name" value="RuvA_C"/>
    <property type="match status" value="1"/>
</dbReference>
<gene>
    <name evidence="6" type="primary">ruvA</name>
    <name evidence="8" type="ORF">A3F34_01930</name>
</gene>
<dbReference type="InterPro" id="IPR012340">
    <property type="entry name" value="NA-bd_OB-fold"/>
</dbReference>
<dbReference type="GO" id="GO:0000400">
    <property type="term" value="F:four-way junction DNA binding"/>
    <property type="evidence" value="ECO:0007669"/>
    <property type="project" value="UniProtKB-UniRule"/>
</dbReference>
<dbReference type="InterPro" id="IPR003583">
    <property type="entry name" value="Hlx-hairpin-Hlx_DNA-bd_motif"/>
</dbReference>
<dbReference type="InterPro" id="IPR011114">
    <property type="entry name" value="RuvA_C"/>
</dbReference>
<dbReference type="GO" id="GO:0006310">
    <property type="term" value="P:DNA recombination"/>
    <property type="evidence" value="ECO:0007669"/>
    <property type="project" value="UniProtKB-UniRule"/>
</dbReference>
<dbReference type="Gene3D" id="1.10.150.20">
    <property type="entry name" value="5' to 3' exonuclease, C-terminal subdomain"/>
    <property type="match status" value="1"/>
</dbReference>
<evidence type="ECO:0000259" key="7">
    <source>
        <dbReference type="SMART" id="SM00278"/>
    </source>
</evidence>
<comment type="caution">
    <text evidence="8">The sequence shown here is derived from an EMBL/GenBank/DDBJ whole genome shotgun (WGS) entry which is preliminary data.</text>
</comment>
<feature type="region of interest" description="Domain III" evidence="6">
    <location>
        <begin position="149"/>
        <end position="191"/>
    </location>
</feature>
<evidence type="ECO:0000256" key="2">
    <source>
        <dbReference type="ARBA" id="ARBA00022763"/>
    </source>
</evidence>
<dbReference type="Gene3D" id="1.10.8.10">
    <property type="entry name" value="DNA helicase RuvA subunit, C-terminal domain"/>
    <property type="match status" value="1"/>
</dbReference>
<comment type="function">
    <text evidence="6">The RuvA-RuvB-RuvC complex processes Holliday junction (HJ) DNA during genetic recombination and DNA repair, while the RuvA-RuvB complex plays an important role in the rescue of blocked DNA replication forks via replication fork reversal (RFR). RuvA specifically binds to HJ cruciform DNA, conferring on it an open structure. The RuvB hexamer acts as an ATP-dependent pump, pulling dsDNA into and through the RuvAB complex. HJ branch migration allows RuvC to scan DNA until it finds its consensus sequence, where it cleaves and resolves the cruciform DNA.</text>
</comment>
<sequence length="191" mass="21276">MIGKLKGKLVEIYGNEGYLETASGVFYKLFLTPDIIQQHNKDAEVAFYTHLNVREDELTLFAFHSRESYTIFTLLLSVDGVGPKMAYTIISAHNPDALKAAVLASDVDFFQQVKGVGKKTAQRILVDLSGKFGEEFDITTIQESPGDVDVVDALVSLGFKRQDARRVLSKVDKAARVEDKIKQALQMMTEK</sequence>
<keyword evidence="8" id="KW-0378">Hydrolase</keyword>
<name>A0A1F7I6A7_9BACT</name>
<evidence type="ECO:0000256" key="5">
    <source>
        <dbReference type="ARBA" id="ARBA00023204"/>
    </source>
</evidence>
<dbReference type="Proteomes" id="UP000179024">
    <property type="component" value="Unassembled WGS sequence"/>
</dbReference>
<evidence type="ECO:0000256" key="6">
    <source>
        <dbReference type="HAMAP-Rule" id="MF_00031"/>
    </source>
</evidence>
<dbReference type="InterPro" id="IPR036267">
    <property type="entry name" value="RuvA_C_sf"/>
</dbReference>
<feature type="region of interest" description="Domain I" evidence="6">
    <location>
        <begin position="1"/>
        <end position="64"/>
    </location>
</feature>
<comment type="subunit">
    <text evidence="6">Homotetramer. Forms an RuvA(8)-RuvB(12)-Holliday junction (HJ) complex. HJ DNA is sandwiched between 2 RuvA tetramers; dsDNA enters through RuvA and exits via RuvB. An RuvB hexamer assembles on each DNA strand where it exits the tetramer. Each RuvB hexamer is contacted by two RuvA subunits (via domain III) on 2 adjacent RuvB subunits; this complex drives branch migration. In the full resolvosome a probable DNA-RuvA(4)-RuvB(12)-RuvC(2) complex forms which resolves the HJ.</text>
</comment>
<dbReference type="SMART" id="SM00278">
    <property type="entry name" value="HhH1"/>
    <property type="match status" value="2"/>
</dbReference>
<comment type="domain">
    <text evidence="6">Has three domains with a flexible linker between the domains II and III and assumes an 'L' shape. Domain III is highly mobile and contacts RuvB.</text>
</comment>
<feature type="domain" description="Helix-hairpin-helix DNA-binding motif class 1" evidence="7">
    <location>
        <begin position="73"/>
        <end position="92"/>
    </location>
</feature>
<dbReference type="Pfam" id="PF01330">
    <property type="entry name" value="RuvA_N"/>
    <property type="match status" value="1"/>
</dbReference>
<comment type="subcellular location">
    <subcellularLocation>
        <location evidence="6">Cytoplasm</location>
    </subcellularLocation>
</comment>
<keyword evidence="8" id="KW-0067">ATP-binding</keyword>
<protein>
    <recommendedName>
        <fullName evidence="6">Holliday junction branch migration complex subunit RuvA</fullName>
    </recommendedName>
</protein>
<dbReference type="Pfam" id="PF14520">
    <property type="entry name" value="HHH_5"/>
    <property type="match status" value="1"/>
</dbReference>
<evidence type="ECO:0000313" key="8">
    <source>
        <dbReference type="EMBL" id="OGK38893.1"/>
    </source>
</evidence>
<dbReference type="GO" id="GO:0005524">
    <property type="term" value="F:ATP binding"/>
    <property type="evidence" value="ECO:0007669"/>
    <property type="project" value="InterPro"/>
</dbReference>
<dbReference type="SUPFAM" id="SSF47781">
    <property type="entry name" value="RuvA domain 2-like"/>
    <property type="match status" value="1"/>
</dbReference>
<dbReference type="SUPFAM" id="SSF50249">
    <property type="entry name" value="Nucleic acid-binding proteins"/>
    <property type="match status" value="1"/>
</dbReference>
<dbReference type="GO" id="GO:0006281">
    <property type="term" value="P:DNA repair"/>
    <property type="evidence" value="ECO:0007669"/>
    <property type="project" value="UniProtKB-UniRule"/>
</dbReference>
<evidence type="ECO:0000256" key="4">
    <source>
        <dbReference type="ARBA" id="ARBA00023172"/>
    </source>
</evidence>
<keyword evidence="4 6" id="KW-0233">DNA recombination</keyword>
<dbReference type="HAMAP" id="MF_00031">
    <property type="entry name" value="DNA_HJ_migration_RuvA"/>
    <property type="match status" value="1"/>
</dbReference>